<dbReference type="InterPro" id="IPR014343">
    <property type="entry name" value="Ectoine_EhuA"/>
</dbReference>
<dbReference type="PROSITE" id="PS00211">
    <property type="entry name" value="ABC_TRANSPORTER_1"/>
    <property type="match status" value="1"/>
</dbReference>
<evidence type="ECO:0000256" key="4">
    <source>
        <dbReference type="ARBA" id="ARBA00022475"/>
    </source>
</evidence>
<dbReference type="InterPro" id="IPR030679">
    <property type="entry name" value="ABC_ATPase_HisP-typ"/>
</dbReference>
<dbReference type="SUPFAM" id="SSF52540">
    <property type="entry name" value="P-loop containing nucleoside triphosphate hydrolases"/>
    <property type="match status" value="1"/>
</dbReference>
<dbReference type="AlphaFoldDB" id="A0A158A2Z4"/>
<comment type="subcellular location">
    <subcellularLocation>
        <location evidence="1">Cell membrane</location>
        <topology evidence="1">Peripheral membrane protein</topology>
    </subcellularLocation>
</comment>
<keyword evidence="4" id="KW-1003">Cell membrane</keyword>
<keyword evidence="9" id="KW-0472">Membrane</keyword>
<dbReference type="Proteomes" id="UP000071859">
    <property type="component" value="Unassembled WGS sequence"/>
</dbReference>
<dbReference type="PANTHER" id="PTHR43166:SF9">
    <property type="entry name" value="GLUTAMATE_ASPARTATE IMPORT ATP-BINDING PROTEIN GLTL"/>
    <property type="match status" value="1"/>
</dbReference>
<keyword evidence="6" id="KW-0547">Nucleotide-binding</keyword>
<evidence type="ECO:0000256" key="8">
    <source>
        <dbReference type="ARBA" id="ARBA00022970"/>
    </source>
</evidence>
<evidence type="ECO:0000256" key="7">
    <source>
        <dbReference type="ARBA" id="ARBA00022840"/>
    </source>
</evidence>
<comment type="caution">
    <text evidence="11">The sequence shown here is derived from an EMBL/GenBank/DDBJ whole genome shotgun (WGS) entry which is preliminary data.</text>
</comment>
<evidence type="ECO:0000256" key="5">
    <source>
        <dbReference type="ARBA" id="ARBA00022519"/>
    </source>
</evidence>
<dbReference type="InterPro" id="IPR017871">
    <property type="entry name" value="ABC_transporter-like_CS"/>
</dbReference>
<dbReference type="EMBL" id="FCOX02000004">
    <property type="protein sequence ID" value="SAK52192.1"/>
    <property type="molecule type" value="Genomic_DNA"/>
</dbReference>
<dbReference type="GO" id="GO:0005886">
    <property type="term" value="C:plasma membrane"/>
    <property type="evidence" value="ECO:0007669"/>
    <property type="project" value="UniProtKB-SubCell"/>
</dbReference>
<dbReference type="InterPro" id="IPR003439">
    <property type="entry name" value="ABC_transporter-like_ATP-bd"/>
</dbReference>
<evidence type="ECO:0000256" key="2">
    <source>
        <dbReference type="ARBA" id="ARBA00005417"/>
    </source>
</evidence>
<evidence type="ECO:0000256" key="6">
    <source>
        <dbReference type="ARBA" id="ARBA00022741"/>
    </source>
</evidence>
<dbReference type="InterPro" id="IPR003593">
    <property type="entry name" value="AAA+_ATPase"/>
</dbReference>
<dbReference type="InterPro" id="IPR027417">
    <property type="entry name" value="P-loop_NTPase"/>
</dbReference>
<sequence length="284" mass="31322">MTATQFQEQQMKRDLDPALGAAAEKNANAPIVRFSNVTKRYGALTVLDGLDLEVAPNEKVAIIGPSGSGKSTLLRVLMTLDPLTDGVIEVDGEPLTHEMRGGKLVPASPRHVRQVRSKIGMVFQSFNLFPHMTALANTIEAPMSVLGLSKKEATERARELLSMVGLSEKCNHYPSQLSGGQQQRVAIARALAMRPKIMLFDEVTSALDPELCGEVLNVIRRLGTEHNLTMLMVTHQMGFAKEFADRVCFFSQGKIIEQAPPQQFFTAPQHERTRQFLRAVTEAL</sequence>
<dbReference type="NCBIfam" id="TIGR03005">
    <property type="entry name" value="ectoine_ehuA"/>
    <property type="match status" value="1"/>
</dbReference>
<keyword evidence="5" id="KW-0997">Cell inner membrane</keyword>
<name>A0A158A2Z4_9BURK</name>
<feature type="domain" description="ABC transporter" evidence="10">
    <location>
        <begin position="32"/>
        <end position="277"/>
    </location>
</feature>
<proteinExistence type="inferred from homology"/>
<keyword evidence="7" id="KW-0067">ATP-binding</keyword>
<dbReference type="Gene3D" id="3.40.50.300">
    <property type="entry name" value="P-loop containing nucleotide triphosphate hydrolases"/>
    <property type="match status" value="1"/>
</dbReference>
<dbReference type="GO" id="GO:0016887">
    <property type="term" value="F:ATP hydrolysis activity"/>
    <property type="evidence" value="ECO:0007669"/>
    <property type="project" value="InterPro"/>
</dbReference>
<keyword evidence="8" id="KW-0029">Amino-acid transport</keyword>
<protein>
    <submittedName>
        <fullName evidence="11">ABC transporter</fullName>
    </submittedName>
</protein>
<dbReference type="Pfam" id="PF00005">
    <property type="entry name" value="ABC_tran"/>
    <property type="match status" value="1"/>
</dbReference>
<dbReference type="SMART" id="SM00382">
    <property type="entry name" value="AAA"/>
    <property type="match status" value="1"/>
</dbReference>
<accession>A0A158A2Z4</accession>
<dbReference type="InterPro" id="IPR050086">
    <property type="entry name" value="MetN_ABC_transporter-like"/>
</dbReference>
<evidence type="ECO:0000313" key="11">
    <source>
        <dbReference type="EMBL" id="SAK52192.1"/>
    </source>
</evidence>
<keyword evidence="12" id="KW-1185">Reference proteome</keyword>
<dbReference type="CDD" id="cd03262">
    <property type="entry name" value="ABC_HisP_GlnQ"/>
    <property type="match status" value="1"/>
</dbReference>
<dbReference type="GO" id="GO:0015424">
    <property type="term" value="F:ABC-type amino acid transporter activity"/>
    <property type="evidence" value="ECO:0007669"/>
    <property type="project" value="InterPro"/>
</dbReference>
<comment type="similarity">
    <text evidence="2">Belongs to the ABC transporter superfamily.</text>
</comment>
<gene>
    <name evidence="11" type="ORF">AWB78_01193</name>
</gene>
<dbReference type="PROSITE" id="PS50893">
    <property type="entry name" value="ABC_TRANSPORTER_2"/>
    <property type="match status" value="1"/>
</dbReference>
<evidence type="ECO:0000259" key="10">
    <source>
        <dbReference type="PROSITE" id="PS50893"/>
    </source>
</evidence>
<evidence type="ECO:0000256" key="3">
    <source>
        <dbReference type="ARBA" id="ARBA00022448"/>
    </source>
</evidence>
<organism evidence="11 12">
    <name type="scientific">Caballeronia calidae</name>
    <dbReference type="NCBI Taxonomy" id="1777139"/>
    <lineage>
        <taxon>Bacteria</taxon>
        <taxon>Pseudomonadati</taxon>
        <taxon>Pseudomonadota</taxon>
        <taxon>Betaproteobacteria</taxon>
        <taxon>Burkholderiales</taxon>
        <taxon>Burkholderiaceae</taxon>
        <taxon>Caballeronia</taxon>
    </lineage>
</organism>
<dbReference type="GO" id="GO:0005524">
    <property type="term" value="F:ATP binding"/>
    <property type="evidence" value="ECO:0007669"/>
    <property type="project" value="UniProtKB-KW"/>
</dbReference>
<dbReference type="PIRSF" id="PIRSF039085">
    <property type="entry name" value="ABC_ATPase_HisP"/>
    <property type="match status" value="1"/>
</dbReference>
<evidence type="ECO:0000256" key="1">
    <source>
        <dbReference type="ARBA" id="ARBA00004202"/>
    </source>
</evidence>
<evidence type="ECO:0000313" key="12">
    <source>
        <dbReference type="Proteomes" id="UP000071859"/>
    </source>
</evidence>
<evidence type="ECO:0000256" key="9">
    <source>
        <dbReference type="ARBA" id="ARBA00023136"/>
    </source>
</evidence>
<dbReference type="PANTHER" id="PTHR43166">
    <property type="entry name" value="AMINO ACID IMPORT ATP-BINDING PROTEIN"/>
    <property type="match status" value="1"/>
</dbReference>
<reference evidence="11" key="1">
    <citation type="submission" date="2016-01" db="EMBL/GenBank/DDBJ databases">
        <authorList>
            <person name="Peeters C."/>
        </authorList>
    </citation>
    <scope>NUCLEOTIDE SEQUENCE</scope>
    <source>
        <strain evidence="11">LMG 29321</strain>
    </source>
</reference>
<keyword evidence="3" id="KW-0813">Transport</keyword>